<dbReference type="InterPro" id="IPR006913">
    <property type="entry name" value="CENP-V/GFA"/>
</dbReference>
<evidence type="ECO:0000256" key="2">
    <source>
        <dbReference type="ARBA" id="ARBA00022723"/>
    </source>
</evidence>
<dbReference type="Pfam" id="PF04828">
    <property type="entry name" value="GFA"/>
    <property type="match status" value="1"/>
</dbReference>
<dbReference type="Proteomes" id="UP001274321">
    <property type="component" value="Unassembled WGS sequence"/>
</dbReference>
<feature type="domain" description="CENP-V/GFA" evidence="5">
    <location>
        <begin position="3"/>
        <end position="109"/>
    </location>
</feature>
<dbReference type="InterPro" id="IPR011057">
    <property type="entry name" value="Mss4-like_sf"/>
</dbReference>
<evidence type="ECO:0000313" key="6">
    <source>
        <dbReference type="EMBL" id="MDX6807027.1"/>
    </source>
</evidence>
<gene>
    <name evidence="6" type="ORF">SCD90_13225</name>
</gene>
<evidence type="ECO:0000313" key="7">
    <source>
        <dbReference type="Proteomes" id="UP001274321"/>
    </source>
</evidence>
<dbReference type="PROSITE" id="PS51891">
    <property type="entry name" value="CENP_V_GFA"/>
    <property type="match status" value="1"/>
</dbReference>
<accession>A0ABU4RQ86</accession>
<keyword evidence="2" id="KW-0479">Metal-binding</keyword>
<dbReference type="SUPFAM" id="SSF51316">
    <property type="entry name" value="Mss4-like"/>
    <property type="match status" value="1"/>
</dbReference>
<name>A0ABU4RQ86_9HYPH</name>
<reference evidence="6 7" key="1">
    <citation type="submission" date="2023-11" db="EMBL/GenBank/DDBJ databases">
        <authorList>
            <person name="Bao R."/>
        </authorList>
    </citation>
    <scope>NUCLEOTIDE SEQUENCE [LARGE SCALE GENOMIC DNA]</scope>
    <source>
        <strain evidence="6 7">PJ23</strain>
    </source>
</reference>
<evidence type="ECO:0000256" key="3">
    <source>
        <dbReference type="ARBA" id="ARBA00022833"/>
    </source>
</evidence>
<dbReference type="RefSeq" id="WP_319845150.1">
    <property type="nucleotide sequence ID" value="NZ_JAXAFJ010000008.1"/>
</dbReference>
<dbReference type="EMBL" id="JAXAFJ010000008">
    <property type="protein sequence ID" value="MDX6807027.1"/>
    <property type="molecule type" value="Genomic_DNA"/>
</dbReference>
<dbReference type="Gene3D" id="3.90.1590.10">
    <property type="entry name" value="glutathione-dependent formaldehyde- activating enzyme (gfa)"/>
    <property type="match status" value="1"/>
</dbReference>
<dbReference type="PANTHER" id="PTHR33337:SF40">
    <property type="entry name" value="CENP-V_GFA DOMAIN-CONTAINING PROTEIN-RELATED"/>
    <property type="match status" value="1"/>
</dbReference>
<organism evidence="6 7">
    <name type="scientific">Terrihabitans rhizophilus</name>
    <dbReference type="NCBI Taxonomy" id="3092662"/>
    <lineage>
        <taxon>Bacteria</taxon>
        <taxon>Pseudomonadati</taxon>
        <taxon>Pseudomonadota</taxon>
        <taxon>Alphaproteobacteria</taxon>
        <taxon>Hyphomicrobiales</taxon>
        <taxon>Terrihabitans</taxon>
    </lineage>
</organism>
<dbReference type="PANTHER" id="PTHR33337">
    <property type="entry name" value="GFA DOMAIN-CONTAINING PROTEIN"/>
    <property type="match status" value="1"/>
</dbReference>
<keyword evidence="7" id="KW-1185">Reference proteome</keyword>
<evidence type="ECO:0000256" key="4">
    <source>
        <dbReference type="ARBA" id="ARBA00023239"/>
    </source>
</evidence>
<evidence type="ECO:0000256" key="1">
    <source>
        <dbReference type="ARBA" id="ARBA00005495"/>
    </source>
</evidence>
<protein>
    <submittedName>
        <fullName evidence="6">GFA family protein</fullName>
    </submittedName>
</protein>
<sequence length="132" mass="14153">MIIQGGCLCGALRYALDGVSDDVAHCHCRICQRSSGAGMLTWATYPAAAMRYVSGQPSVFRSSASAVREFCGRCGTQLVFRGDDGATVDVTVASLDEPDLLVPVANIWTGTRRAWLHHFDASLPSYTNEVPA</sequence>
<evidence type="ECO:0000259" key="5">
    <source>
        <dbReference type="PROSITE" id="PS51891"/>
    </source>
</evidence>
<proteinExistence type="inferred from homology"/>
<comment type="caution">
    <text evidence="6">The sequence shown here is derived from an EMBL/GenBank/DDBJ whole genome shotgun (WGS) entry which is preliminary data.</text>
</comment>
<keyword evidence="4" id="KW-0456">Lyase</keyword>
<comment type="similarity">
    <text evidence="1">Belongs to the Gfa family.</text>
</comment>
<keyword evidence="3" id="KW-0862">Zinc</keyword>